<sequence length="490" mass="51754">MNSGKYTSISGMLNKGAFSSLFGKLLKPLRSTENSYVHTDRLGSITNIKNKKGSDISNSQYDVWGNVTTNISSSLSSAYSDVVERLSRHYTTYSYDDITDKYYACDRTYDSAVKRFTTRDAVKGDIRNASTLNAYIYVLNNPLKYIDPMGQSPVSAIGDWASSVGSTVGNALGAVKNTVGSVMNSIGNAFKGAADSAWSVISDIKDSITNFSPSQFLKDARDSIAGVVGTFQQSVSSFFEAMSGSGISYNEGSTDTGIPAWGKIALGITGAAIAIGILAGTMGGMAAAVSVGSELLLGSLLGGATDAAISLACGERDTNELLHDFADGAIDGFMFTGIFAPIGAAGAVSRYAKNAEGFVSKGSISKAGYGAESGRNSKYYNPDGSPIWPPNRGFDGNPTKVTLEPGTLIDRYGYDGGTFVSPKGISYTERSLPIGTDQKPYTVFEVVKSVDVQAGKIAPWFGENGGGIQYEFSQKISDLLEQGILRKVQN</sequence>
<dbReference type="Pfam" id="PF14021">
    <property type="entry name" value="TNT"/>
    <property type="match status" value="1"/>
</dbReference>
<dbReference type="EMBL" id="JACOOZ010000005">
    <property type="protein sequence ID" value="MBC5668111.1"/>
    <property type="molecule type" value="Genomic_DNA"/>
</dbReference>
<evidence type="ECO:0000313" key="3">
    <source>
        <dbReference type="Proteomes" id="UP000597877"/>
    </source>
</evidence>
<evidence type="ECO:0000313" key="2">
    <source>
        <dbReference type="EMBL" id="MBC5668111.1"/>
    </source>
</evidence>
<feature type="domain" description="TNT" evidence="1">
    <location>
        <begin position="402"/>
        <end position="488"/>
    </location>
</feature>
<dbReference type="Gene3D" id="2.180.10.10">
    <property type="entry name" value="RHS repeat-associated core"/>
    <property type="match status" value="1"/>
</dbReference>
<dbReference type="RefSeq" id="WP_186840435.1">
    <property type="nucleotide sequence ID" value="NZ_JACOOZ010000005.1"/>
</dbReference>
<dbReference type="Proteomes" id="UP000597877">
    <property type="component" value="Unassembled WGS sequence"/>
</dbReference>
<reference evidence="2 3" key="1">
    <citation type="submission" date="2020-08" db="EMBL/GenBank/DDBJ databases">
        <title>Genome public.</title>
        <authorList>
            <person name="Liu C."/>
            <person name="Sun Q."/>
        </authorList>
    </citation>
    <scope>NUCLEOTIDE SEQUENCE [LARGE SCALE GENOMIC DNA]</scope>
    <source>
        <strain evidence="2 3">BX4</strain>
    </source>
</reference>
<name>A0ABR7F3C9_9FIRM</name>
<dbReference type="InterPro" id="IPR053024">
    <property type="entry name" value="Fungal_surface_NADase"/>
</dbReference>
<proteinExistence type="predicted"/>
<keyword evidence="3" id="KW-1185">Reference proteome</keyword>
<dbReference type="InterPro" id="IPR022385">
    <property type="entry name" value="Rhs_assc_core"/>
</dbReference>
<gene>
    <name evidence="2" type="ORF">H8S00_08970</name>
</gene>
<dbReference type="InterPro" id="IPR025331">
    <property type="entry name" value="TNT"/>
</dbReference>
<comment type="caution">
    <text evidence="2">The sequence shown here is derived from an EMBL/GenBank/DDBJ whole genome shotgun (WGS) entry which is preliminary data.</text>
</comment>
<dbReference type="PANTHER" id="PTHR42059:SF1">
    <property type="entry name" value="TNT DOMAIN-CONTAINING PROTEIN"/>
    <property type="match status" value="1"/>
</dbReference>
<dbReference type="PANTHER" id="PTHR42059">
    <property type="entry name" value="TNT DOMAIN-CONTAINING PROTEIN"/>
    <property type="match status" value="1"/>
</dbReference>
<protein>
    <submittedName>
        <fullName evidence="2">Glycohydrolase toxin TNT-related protein</fullName>
    </submittedName>
</protein>
<organism evidence="2 3">
    <name type="scientific">Eubacterium segne</name>
    <dbReference type="NCBI Taxonomy" id="2763045"/>
    <lineage>
        <taxon>Bacteria</taxon>
        <taxon>Bacillati</taxon>
        <taxon>Bacillota</taxon>
        <taxon>Clostridia</taxon>
        <taxon>Eubacteriales</taxon>
        <taxon>Eubacteriaceae</taxon>
        <taxon>Eubacterium</taxon>
    </lineage>
</organism>
<accession>A0ABR7F3C9</accession>
<evidence type="ECO:0000259" key="1">
    <source>
        <dbReference type="Pfam" id="PF14021"/>
    </source>
</evidence>
<dbReference type="NCBIfam" id="TIGR03696">
    <property type="entry name" value="Rhs_assc_core"/>
    <property type="match status" value="1"/>
</dbReference>